<gene>
    <name evidence="1" type="ORF">VitviT2T_010125</name>
</gene>
<sequence>MDMAVSNVDSRFWSAVWQSDSLLASRDEKFRPMVFMASHLVSMSDWCSPLHWLYASACIYGVRWLLSEMVREEDKESDAYGREEKGLAMHLPTTAYLYASLTAEITPHSSEVKIASSEWLLWVIEEKIEFLRSEMAAAVRKLIARMR</sequence>
<reference evidence="1 2" key="1">
    <citation type="journal article" date="2023" name="Hortic Res">
        <title>The complete reference genome for grapevine (Vitis vinifera L.) genetics and breeding.</title>
        <authorList>
            <person name="Shi X."/>
            <person name="Cao S."/>
            <person name="Wang X."/>
            <person name="Huang S."/>
            <person name="Wang Y."/>
            <person name="Liu Z."/>
            <person name="Liu W."/>
            <person name="Leng X."/>
            <person name="Peng Y."/>
            <person name="Wang N."/>
            <person name="Wang Y."/>
            <person name="Ma Z."/>
            <person name="Xu X."/>
            <person name="Zhang F."/>
            <person name="Xue H."/>
            <person name="Zhong H."/>
            <person name="Wang Y."/>
            <person name="Zhang K."/>
            <person name="Velt A."/>
            <person name="Avia K."/>
            <person name="Holtgrawe D."/>
            <person name="Grimplet J."/>
            <person name="Matus J.T."/>
            <person name="Ware D."/>
            <person name="Wu X."/>
            <person name="Wang H."/>
            <person name="Liu C."/>
            <person name="Fang Y."/>
            <person name="Rustenholz C."/>
            <person name="Cheng Z."/>
            <person name="Xiao H."/>
            <person name="Zhou Y."/>
        </authorList>
    </citation>
    <scope>NUCLEOTIDE SEQUENCE [LARGE SCALE GENOMIC DNA]</scope>
    <source>
        <strain evidence="2">cv. Pinot noir / PN40024</strain>
        <tissue evidence="1">Leaf</tissue>
    </source>
</reference>
<dbReference type="EMBL" id="CP126654">
    <property type="protein sequence ID" value="WJZ91013.1"/>
    <property type="molecule type" value="Genomic_DNA"/>
</dbReference>
<protein>
    <submittedName>
        <fullName evidence="1">Uncharacterized protein</fullName>
    </submittedName>
</protein>
<evidence type="ECO:0000313" key="1">
    <source>
        <dbReference type="EMBL" id="WJZ91013.1"/>
    </source>
</evidence>
<name>A0ABY9C8C7_VITVI</name>
<accession>A0ABY9C8C7</accession>
<keyword evidence="2" id="KW-1185">Reference proteome</keyword>
<organism evidence="1 2">
    <name type="scientific">Vitis vinifera</name>
    <name type="common">Grape</name>
    <dbReference type="NCBI Taxonomy" id="29760"/>
    <lineage>
        <taxon>Eukaryota</taxon>
        <taxon>Viridiplantae</taxon>
        <taxon>Streptophyta</taxon>
        <taxon>Embryophyta</taxon>
        <taxon>Tracheophyta</taxon>
        <taxon>Spermatophyta</taxon>
        <taxon>Magnoliopsida</taxon>
        <taxon>eudicotyledons</taxon>
        <taxon>Gunneridae</taxon>
        <taxon>Pentapetalae</taxon>
        <taxon>rosids</taxon>
        <taxon>Vitales</taxon>
        <taxon>Vitaceae</taxon>
        <taxon>Viteae</taxon>
        <taxon>Vitis</taxon>
    </lineage>
</organism>
<dbReference type="Proteomes" id="UP001227230">
    <property type="component" value="Chromosome 7"/>
</dbReference>
<proteinExistence type="predicted"/>
<evidence type="ECO:0000313" key="2">
    <source>
        <dbReference type="Proteomes" id="UP001227230"/>
    </source>
</evidence>